<reference evidence="3 4" key="1">
    <citation type="journal article" date="2019" name="Nat. Ecol. Evol.">
        <title>Megaphylogeny resolves global patterns of mushroom evolution.</title>
        <authorList>
            <person name="Varga T."/>
            <person name="Krizsan K."/>
            <person name="Foldi C."/>
            <person name="Dima B."/>
            <person name="Sanchez-Garcia M."/>
            <person name="Sanchez-Ramirez S."/>
            <person name="Szollosi G.J."/>
            <person name="Szarkandi J.G."/>
            <person name="Papp V."/>
            <person name="Albert L."/>
            <person name="Andreopoulos W."/>
            <person name="Angelini C."/>
            <person name="Antonin V."/>
            <person name="Barry K.W."/>
            <person name="Bougher N.L."/>
            <person name="Buchanan P."/>
            <person name="Buyck B."/>
            <person name="Bense V."/>
            <person name="Catcheside P."/>
            <person name="Chovatia M."/>
            <person name="Cooper J."/>
            <person name="Damon W."/>
            <person name="Desjardin D."/>
            <person name="Finy P."/>
            <person name="Geml J."/>
            <person name="Haridas S."/>
            <person name="Hughes K."/>
            <person name="Justo A."/>
            <person name="Karasinski D."/>
            <person name="Kautmanova I."/>
            <person name="Kiss B."/>
            <person name="Kocsube S."/>
            <person name="Kotiranta H."/>
            <person name="LaButti K.M."/>
            <person name="Lechner B.E."/>
            <person name="Liimatainen K."/>
            <person name="Lipzen A."/>
            <person name="Lukacs Z."/>
            <person name="Mihaltcheva S."/>
            <person name="Morgado L.N."/>
            <person name="Niskanen T."/>
            <person name="Noordeloos M.E."/>
            <person name="Ohm R.A."/>
            <person name="Ortiz-Santana B."/>
            <person name="Ovrebo C."/>
            <person name="Racz N."/>
            <person name="Riley R."/>
            <person name="Savchenko A."/>
            <person name="Shiryaev A."/>
            <person name="Soop K."/>
            <person name="Spirin V."/>
            <person name="Szebenyi C."/>
            <person name="Tomsovsky M."/>
            <person name="Tulloss R.E."/>
            <person name="Uehling J."/>
            <person name="Grigoriev I.V."/>
            <person name="Vagvolgyi C."/>
            <person name="Papp T."/>
            <person name="Martin F.M."/>
            <person name="Miettinen O."/>
            <person name="Hibbett D.S."/>
            <person name="Nagy L.G."/>
        </authorList>
    </citation>
    <scope>NUCLEOTIDE SEQUENCE [LARGE SCALE GENOMIC DNA]</scope>
    <source>
        <strain evidence="3 4">CBS 121175</strain>
    </source>
</reference>
<dbReference type="Proteomes" id="UP000307440">
    <property type="component" value="Unassembled WGS sequence"/>
</dbReference>
<dbReference type="Gene3D" id="1.25.40.20">
    <property type="entry name" value="Ankyrin repeat-containing domain"/>
    <property type="match status" value="1"/>
</dbReference>
<evidence type="ECO:0000313" key="3">
    <source>
        <dbReference type="EMBL" id="TFK18649.1"/>
    </source>
</evidence>
<dbReference type="AlphaFoldDB" id="A0A5C3KEU2"/>
<dbReference type="InterPro" id="IPR002110">
    <property type="entry name" value="Ankyrin_rpt"/>
</dbReference>
<evidence type="ECO:0000256" key="1">
    <source>
        <dbReference type="PROSITE-ProRule" id="PRU00023"/>
    </source>
</evidence>
<feature type="repeat" description="ANK" evidence="1">
    <location>
        <begin position="318"/>
        <end position="339"/>
    </location>
</feature>
<keyword evidence="1" id="KW-0040">ANK repeat</keyword>
<name>A0A5C3KEU2_COPMA</name>
<dbReference type="PANTHER" id="PTHR10039">
    <property type="entry name" value="AMELOGENIN"/>
    <property type="match status" value="1"/>
</dbReference>
<dbReference type="Pfam" id="PF12796">
    <property type="entry name" value="Ank_2"/>
    <property type="match status" value="1"/>
</dbReference>
<accession>A0A5C3KEU2</accession>
<dbReference type="PROSITE" id="PS50297">
    <property type="entry name" value="ANK_REP_REGION"/>
    <property type="match status" value="2"/>
</dbReference>
<evidence type="ECO:0000259" key="2">
    <source>
        <dbReference type="Pfam" id="PF22939"/>
    </source>
</evidence>
<feature type="domain" description="GPI inositol-deacylase winged helix" evidence="2">
    <location>
        <begin position="77"/>
        <end position="150"/>
    </location>
</feature>
<evidence type="ECO:0000313" key="4">
    <source>
        <dbReference type="Proteomes" id="UP000307440"/>
    </source>
</evidence>
<dbReference type="InterPro" id="IPR054471">
    <property type="entry name" value="GPIID_WHD"/>
</dbReference>
<dbReference type="OrthoDB" id="7464126at2759"/>
<gene>
    <name evidence="3" type="ORF">FA15DRAFT_760532</name>
</gene>
<dbReference type="EMBL" id="ML210387">
    <property type="protein sequence ID" value="TFK18649.1"/>
    <property type="molecule type" value="Genomic_DNA"/>
</dbReference>
<dbReference type="Pfam" id="PF22939">
    <property type="entry name" value="WHD_GPIID"/>
    <property type="match status" value="1"/>
</dbReference>
<sequence>MKMLAKLLEQDGMREMLFQEVLTKSSGMFLVASLQLDMLGSCLNIRDLRAGLEQLPKGVEAMYASTMERIEHQADPSLAKLALVWLVHALESMTIDDLRHALAFDPVRSKYDPELLVDADSLVSVCCGLITLEPQSKLVRLVHYTAKDFLEPYLRNDYPEPHDLIASSCIAYLMHCGFHDMQDNIPGDYEDSIFDENQFLGYSHRQWAPHSRLCTSVPPATADFIFQCRHFPIFEEDYDLLDSGSLHVAEAYGLQTLLRDWFDQSRSSSFALLHNLDVNARTDYGYTPLHFASRLGHTETVRVLLDVEGIDVHYPDIRGITPLMIASENGHVETVKLLLAVVDIEHVNATNN</sequence>
<dbReference type="SUPFAM" id="SSF48403">
    <property type="entry name" value="Ankyrin repeat"/>
    <property type="match status" value="1"/>
</dbReference>
<proteinExistence type="predicted"/>
<dbReference type="PANTHER" id="PTHR10039:SF16">
    <property type="entry name" value="GPI INOSITOL-DEACYLASE"/>
    <property type="match status" value="1"/>
</dbReference>
<organism evidence="3 4">
    <name type="scientific">Coprinopsis marcescibilis</name>
    <name type="common">Agaric fungus</name>
    <name type="synonym">Psathyrella marcescibilis</name>
    <dbReference type="NCBI Taxonomy" id="230819"/>
    <lineage>
        <taxon>Eukaryota</taxon>
        <taxon>Fungi</taxon>
        <taxon>Dikarya</taxon>
        <taxon>Basidiomycota</taxon>
        <taxon>Agaricomycotina</taxon>
        <taxon>Agaricomycetes</taxon>
        <taxon>Agaricomycetidae</taxon>
        <taxon>Agaricales</taxon>
        <taxon>Agaricineae</taxon>
        <taxon>Psathyrellaceae</taxon>
        <taxon>Coprinopsis</taxon>
    </lineage>
</organism>
<dbReference type="STRING" id="230819.A0A5C3KEU2"/>
<dbReference type="SMART" id="SM00248">
    <property type="entry name" value="ANK"/>
    <property type="match status" value="2"/>
</dbReference>
<dbReference type="PROSITE" id="PS50088">
    <property type="entry name" value="ANK_REPEAT"/>
    <property type="match status" value="2"/>
</dbReference>
<dbReference type="InterPro" id="IPR036770">
    <property type="entry name" value="Ankyrin_rpt-contain_sf"/>
</dbReference>
<keyword evidence="4" id="KW-1185">Reference proteome</keyword>
<protein>
    <recommendedName>
        <fullName evidence="2">GPI inositol-deacylase winged helix domain-containing protein</fullName>
    </recommendedName>
</protein>
<feature type="repeat" description="ANK" evidence="1">
    <location>
        <begin position="284"/>
        <end position="306"/>
    </location>
</feature>